<proteinExistence type="predicted"/>
<sequence>VCRFDRVGGDAVYVVSAAAAERSLSEGPSPRNCFAKAQQQPSQLPLENSTDFSVYKYPTRRQRMAYEQHQGSSEAQHHYWNNCATNGVHSHCADDKLNNVTNDERDIGRRDYSQGCPREHPGWNVFLLALTQPEASDD</sequence>
<feature type="compositionally biased region" description="Polar residues" evidence="1">
    <location>
        <begin position="37"/>
        <end position="47"/>
    </location>
</feature>
<accession>A0A7J6U899</accession>
<feature type="region of interest" description="Disordered" evidence="1">
    <location>
        <begin position="24"/>
        <end position="47"/>
    </location>
</feature>
<feature type="non-terminal residue" evidence="2">
    <location>
        <position position="1"/>
    </location>
</feature>
<dbReference type="AlphaFoldDB" id="A0A7J6U899"/>
<evidence type="ECO:0000313" key="2">
    <source>
        <dbReference type="EMBL" id="KAF4752861.1"/>
    </source>
</evidence>
<evidence type="ECO:0000256" key="1">
    <source>
        <dbReference type="SAM" id="MobiDB-lite"/>
    </source>
</evidence>
<feature type="non-terminal residue" evidence="2">
    <location>
        <position position="138"/>
    </location>
</feature>
<reference evidence="2 3" key="1">
    <citation type="submission" date="2020-04" db="EMBL/GenBank/DDBJ databases">
        <title>Perkinsus olseni comparative genomics.</title>
        <authorList>
            <person name="Bogema D.R."/>
        </authorList>
    </citation>
    <scope>NUCLEOTIDE SEQUENCE [LARGE SCALE GENOMIC DNA]</scope>
    <source>
        <strain evidence="2">ATCC PRA-205</strain>
    </source>
</reference>
<dbReference type="EMBL" id="JABANM010002252">
    <property type="protein sequence ID" value="KAF4752861.1"/>
    <property type="molecule type" value="Genomic_DNA"/>
</dbReference>
<organism evidence="2 3">
    <name type="scientific">Perkinsus olseni</name>
    <name type="common">Perkinsus atlanticus</name>
    <dbReference type="NCBI Taxonomy" id="32597"/>
    <lineage>
        <taxon>Eukaryota</taxon>
        <taxon>Sar</taxon>
        <taxon>Alveolata</taxon>
        <taxon>Perkinsozoa</taxon>
        <taxon>Perkinsea</taxon>
        <taxon>Perkinsida</taxon>
        <taxon>Perkinsidae</taxon>
        <taxon>Perkinsus</taxon>
    </lineage>
</organism>
<dbReference type="Proteomes" id="UP000574390">
    <property type="component" value="Unassembled WGS sequence"/>
</dbReference>
<name>A0A7J6U899_PEROL</name>
<gene>
    <name evidence="2" type="ORF">FOZ62_007575</name>
</gene>
<protein>
    <submittedName>
        <fullName evidence="2">Uncharacterized protein</fullName>
    </submittedName>
</protein>
<evidence type="ECO:0000313" key="3">
    <source>
        <dbReference type="Proteomes" id="UP000574390"/>
    </source>
</evidence>
<comment type="caution">
    <text evidence="2">The sequence shown here is derived from an EMBL/GenBank/DDBJ whole genome shotgun (WGS) entry which is preliminary data.</text>
</comment>